<evidence type="ECO:0000256" key="1">
    <source>
        <dbReference type="SAM" id="Phobius"/>
    </source>
</evidence>
<organism evidence="3 4">
    <name type="scientific">Nocardioides yefusunii</name>
    <dbReference type="NCBI Taxonomy" id="2500546"/>
    <lineage>
        <taxon>Bacteria</taxon>
        <taxon>Bacillati</taxon>
        <taxon>Actinomycetota</taxon>
        <taxon>Actinomycetes</taxon>
        <taxon>Propionibacteriales</taxon>
        <taxon>Nocardioidaceae</taxon>
        <taxon>Nocardioides</taxon>
    </lineage>
</organism>
<gene>
    <name evidence="3" type="ORF">ACFPWU_04425</name>
</gene>
<dbReference type="RefSeq" id="WP_239022184.1">
    <property type="nucleotide sequence ID" value="NZ_CP034929.1"/>
</dbReference>
<keyword evidence="1" id="KW-0472">Membrane</keyword>
<evidence type="ECO:0000313" key="3">
    <source>
        <dbReference type="EMBL" id="MFC6152914.1"/>
    </source>
</evidence>
<dbReference type="CDD" id="cd02947">
    <property type="entry name" value="TRX_family"/>
    <property type="match status" value="1"/>
</dbReference>
<dbReference type="PROSITE" id="PS51352">
    <property type="entry name" value="THIOREDOXIN_2"/>
    <property type="match status" value="1"/>
</dbReference>
<dbReference type="InterPro" id="IPR013766">
    <property type="entry name" value="Thioredoxin_domain"/>
</dbReference>
<accession>A0ABW1QTU7</accession>
<evidence type="ECO:0000259" key="2">
    <source>
        <dbReference type="PROSITE" id="PS51352"/>
    </source>
</evidence>
<dbReference type="InterPro" id="IPR036249">
    <property type="entry name" value="Thioredoxin-like_sf"/>
</dbReference>
<dbReference type="SUPFAM" id="SSF52833">
    <property type="entry name" value="Thioredoxin-like"/>
    <property type="match status" value="1"/>
</dbReference>
<keyword evidence="1" id="KW-1133">Transmembrane helix</keyword>
<sequence length="151" mass="16248">MTVGQWILVVAVVVAVGFGLWRARMDGRFGSSRAVPAQEGVVVQDEVVSVVADTPFADQLGERATFLQFSSAFCAPCRVTRRTLEEVTDLLPDVAHVEVDAELHLDLVRRLDVLRTPTTIVLDAAGREVTRAAGAPTKAQVLTALALVHDS</sequence>
<evidence type="ECO:0000313" key="4">
    <source>
        <dbReference type="Proteomes" id="UP001596098"/>
    </source>
</evidence>
<dbReference type="Gene3D" id="3.40.30.10">
    <property type="entry name" value="Glutaredoxin"/>
    <property type="match status" value="1"/>
</dbReference>
<feature type="transmembrane region" description="Helical" evidence="1">
    <location>
        <begin position="6"/>
        <end position="23"/>
    </location>
</feature>
<protein>
    <submittedName>
        <fullName evidence="3">Thioredoxin family protein</fullName>
    </submittedName>
</protein>
<keyword evidence="4" id="KW-1185">Reference proteome</keyword>
<name>A0ABW1QTU7_9ACTN</name>
<comment type="caution">
    <text evidence="3">The sequence shown here is derived from an EMBL/GenBank/DDBJ whole genome shotgun (WGS) entry which is preliminary data.</text>
</comment>
<proteinExistence type="predicted"/>
<dbReference type="EMBL" id="JBHSQI010000002">
    <property type="protein sequence ID" value="MFC6152914.1"/>
    <property type="molecule type" value="Genomic_DNA"/>
</dbReference>
<keyword evidence="1" id="KW-0812">Transmembrane</keyword>
<feature type="domain" description="Thioredoxin" evidence="2">
    <location>
        <begin position="24"/>
        <end position="150"/>
    </location>
</feature>
<reference evidence="4" key="1">
    <citation type="journal article" date="2019" name="Int. J. Syst. Evol. Microbiol.">
        <title>The Global Catalogue of Microorganisms (GCM) 10K type strain sequencing project: providing services to taxonomists for standard genome sequencing and annotation.</title>
        <authorList>
            <consortium name="The Broad Institute Genomics Platform"/>
            <consortium name="The Broad Institute Genome Sequencing Center for Infectious Disease"/>
            <person name="Wu L."/>
            <person name="Ma J."/>
        </authorList>
    </citation>
    <scope>NUCLEOTIDE SEQUENCE [LARGE SCALE GENOMIC DNA]</scope>
    <source>
        <strain evidence="4">DFY28</strain>
    </source>
</reference>
<dbReference type="Proteomes" id="UP001596098">
    <property type="component" value="Unassembled WGS sequence"/>
</dbReference>
<dbReference type="Pfam" id="PF00085">
    <property type="entry name" value="Thioredoxin"/>
    <property type="match status" value="1"/>
</dbReference>